<dbReference type="AlphaFoldDB" id="A0A0I9U9X0"/>
<evidence type="ECO:0000313" key="3">
    <source>
        <dbReference type="EMBL" id="KLO39061.1"/>
    </source>
</evidence>
<comment type="caution">
    <text evidence="3">The sequence shown here is derived from an EMBL/GenBank/DDBJ whole genome shotgun (WGS) entry which is preliminary data.</text>
</comment>
<dbReference type="EMBL" id="LDPR01000001">
    <property type="protein sequence ID" value="KLO39061.1"/>
    <property type="molecule type" value="Genomic_DNA"/>
</dbReference>
<reference evidence="3 4" key="1">
    <citation type="submission" date="2015-05" db="EMBL/GenBank/DDBJ databases">
        <title>Genome sequence of Mycobacterium haemophilum.</title>
        <authorList>
            <person name="Greninger A.L."/>
            <person name="Cunningham G."/>
            <person name="Miller S."/>
        </authorList>
    </citation>
    <scope>NUCLEOTIDE SEQUENCE [LARGE SCALE GENOMIC DNA]</scope>
    <source>
        <strain evidence="4">UC1</strain>
    </source>
</reference>
<proteinExistence type="inferred from homology"/>
<dbReference type="InterPro" id="IPR007712">
    <property type="entry name" value="RelE/ParE_toxin"/>
</dbReference>
<name>A0A0I9U9X0_9MYCO</name>
<evidence type="ECO:0000256" key="1">
    <source>
        <dbReference type="ARBA" id="ARBA00006226"/>
    </source>
</evidence>
<keyword evidence="4" id="KW-1185">Reference proteome</keyword>
<dbReference type="InterPro" id="IPR051803">
    <property type="entry name" value="TA_system_RelE-like_toxin"/>
</dbReference>
<evidence type="ECO:0000313" key="4">
    <source>
        <dbReference type="Proteomes" id="UP000036334"/>
    </source>
</evidence>
<sequence length="109" mass="12484">MTIKPVIPRDQAIHDVEHAIDYYLDEEAAQAATDLIDALQAAYRLIGRHPGIGSPRYGYELDIPGLRGRALAHFPYTVLYVERTDHIDVLRVLHQRRDIPELLRSLDQD</sequence>
<dbReference type="InterPro" id="IPR035093">
    <property type="entry name" value="RelE/ParE_toxin_dom_sf"/>
</dbReference>
<dbReference type="RefSeq" id="WP_047313257.1">
    <property type="nucleotide sequence ID" value="NZ_LDPQ01000001.1"/>
</dbReference>
<comment type="similarity">
    <text evidence="1">Belongs to the RelE toxin family.</text>
</comment>
<dbReference type="PATRIC" id="fig|29311.18.peg.335"/>
<organism evidence="3 4">
    <name type="scientific">Mycobacterium haemophilum</name>
    <dbReference type="NCBI Taxonomy" id="29311"/>
    <lineage>
        <taxon>Bacteria</taxon>
        <taxon>Bacillati</taxon>
        <taxon>Actinomycetota</taxon>
        <taxon>Actinomycetes</taxon>
        <taxon>Mycobacteriales</taxon>
        <taxon>Mycobacteriaceae</taxon>
        <taxon>Mycobacterium</taxon>
    </lineage>
</organism>
<dbReference type="Gene3D" id="3.30.2310.20">
    <property type="entry name" value="RelE-like"/>
    <property type="match status" value="1"/>
</dbReference>
<dbReference type="PANTHER" id="PTHR33755:SF8">
    <property type="entry name" value="TOXIN PARE2"/>
    <property type="match status" value="1"/>
</dbReference>
<evidence type="ECO:0000256" key="2">
    <source>
        <dbReference type="ARBA" id="ARBA00022649"/>
    </source>
</evidence>
<dbReference type="Proteomes" id="UP000036334">
    <property type="component" value="Unassembled WGS sequence"/>
</dbReference>
<protein>
    <submittedName>
        <fullName evidence="3">Plasmid stabilization protein</fullName>
    </submittedName>
</protein>
<gene>
    <name evidence="3" type="ORF">ABH38_01535</name>
</gene>
<keyword evidence="2" id="KW-1277">Toxin-antitoxin system</keyword>
<accession>A0A0I9U9X0</accession>
<dbReference type="OrthoDB" id="3174173at2"/>
<dbReference type="Pfam" id="PF05016">
    <property type="entry name" value="ParE_toxin"/>
    <property type="match status" value="1"/>
</dbReference>
<dbReference type="PANTHER" id="PTHR33755">
    <property type="entry name" value="TOXIN PARE1-RELATED"/>
    <property type="match status" value="1"/>
</dbReference>